<protein>
    <submittedName>
        <fullName evidence="2">Uncharacterized protein</fullName>
    </submittedName>
</protein>
<reference evidence="2" key="1">
    <citation type="submission" date="2016-11" db="UniProtKB">
        <authorList>
            <consortium name="WormBaseParasite"/>
        </authorList>
    </citation>
    <scope>IDENTIFICATION</scope>
</reference>
<dbReference type="Proteomes" id="UP000095287">
    <property type="component" value="Unplaced"/>
</dbReference>
<evidence type="ECO:0000313" key="1">
    <source>
        <dbReference type="Proteomes" id="UP000095287"/>
    </source>
</evidence>
<dbReference type="WBParaSite" id="L893_g3714.t1">
    <property type="protein sequence ID" value="L893_g3714.t1"/>
    <property type="gene ID" value="L893_g3714"/>
</dbReference>
<proteinExistence type="predicted"/>
<sequence length="97" mass="10698">MDSARPRQGQPQLAILFPHTVFVQSTGPQRRPLMDILFLGGRAEIVVALFTLSSHLIDGLLVTTETQEALIRGRETATSLQSWAQKTRRSALRDGGN</sequence>
<dbReference type="AlphaFoldDB" id="A0A1I8AAE3"/>
<accession>A0A1I8AAE3</accession>
<keyword evidence="1" id="KW-1185">Reference proteome</keyword>
<evidence type="ECO:0000313" key="2">
    <source>
        <dbReference type="WBParaSite" id="L893_g3714.t1"/>
    </source>
</evidence>
<name>A0A1I8AAE3_9BILA</name>
<organism evidence="1 2">
    <name type="scientific">Steinernema glaseri</name>
    <dbReference type="NCBI Taxonomy" id="37863"/>
    <lineage>
        <taxon>Eukaryota</taxon>
        <taxon>Metazoa</taxon>
        <taxon>Ecdysozoa</taxon>
        <taxon>Nematoda</taxon>
        <taxon>Chromadorea</taxon>
        <taxon>Rhabditida</taxon>
        <taxon>Tylenchina</taxon>
        <taxon>Panagrolaimomorpha</taxon>
        <taxon>Strongyloidoidea</taxon>
        <taxon>Steinernematidae</taxon>
        <taxon>Steinernema</taxon>
    </lineage>
</organism>